<feature type="region of interest" description="Disordered" evidence="7">
    <location>
        <begin position="383"/>
        <end position="411"/>
    </location>
</feature>
<dbReference type="EMBL" id="LNRQ01000004">
    <property type="protein sequence ID" value="KZM96878.1"/>
    <property type="molecule type" value="Genomic_DNA"/>
</dbReference>
<dbReference type="InterPro" id="IPR003340">
    <property type="entry name" value="B3_DNA-bd"/>
</dbReference>
<accession>A0A165A420</accession>
<dbReference type="Gramene" id="KZM96878">
    <property type="protein sequence ID" value="KZM96878"/>
    <property type="gene ID" value="DCAR_015760"/>
</dbReference>
<dbReference type="Gene3D" id="2.40.330.10">
    <property type="entry name" value="DNA-binding pseudobarrel domain"/>
    <property type="match status" value="2"/>
</dbReference>
<reference evidence="9" key="1">
    <citation type="journal article" date="2016" name="Nat. Genet.">
        <title>A high-quality carrot genome assembly provides new insights into carotenoid accumulation and asterid genome evolution.</title>
        <authorList>
            <person name="Iorizzo M."/>
            <person name="Ellison S."/>
            <person name="Senalik D."/>
            <person name="Zeng P."/>
            <person name="Satapoomin P."/>
            <person name="Huang J."/>
            <person name="Bowman M."/>
            <person name="Iovene M."/>
            <person name="Sanseverino W."/>
            <person name="Cavagnaro P."/>
            <person name="Yildiz M."/>
            <person name="Macko-Podgorni A."/>
            <person name="Moranska E."/>
            <person name="Grzebelus E."/>
            <person name="Grzebelus D."/>
            <person name="Ashrafi H."/>
            <person name="Zheng Z."/>
            <person name="Cheng S."/>
            <person name="Spooner D."/>
            <person name="Van Deynze A."/>
            <person name="Simon P."/>
        </authorList>
    </citation>
    <scope>NUCLEOTIDE SEQUENCE [LARGE SCALE GENOMIC DNA]</scope>
    <source>
        <tissue evidence="9">Leaf</tissue>
    </source>
</reference>
<evidence type="ECO:0000259" key="8">
    <source>
        <dbReference type="PROSITE" id="PS50863"/>
    </source>
</evidence>
<dbReference type="PANTHER" id="PTHR31920:SF135">
    <property type="entry name" value="B3 DOMAIN-CONTAINING PROTEIN OS03G0621600-RELATED"/>
    <property type="match status" value="1"/>
</dbReference>
<organism evidence="9">
    <name type="scientific">Daucus carota subsp. sativus</name>
    <name type="common">Carrot</name>
    <dbReference type="NCBI Taxonomy" id="79200"/>
    <lineage>
        <taxon>Eukaryota</taxon>
        <taxon>Viridiplantae</taxon>
        <taxon>Streptophyta</taxon>
        <taxon>Embryophyta</taxon>
        <taxon>Tracheophyta</taxon>
        <taxon>Spermatophyta</taxon>
        <taxon>Magnoliopsida</taxon>
        <taxon>eudicotyledons</taxon>
        <taxon>Gunneridae</taxon>
        <taxon>Pentapetalae</taxon>
        <taxon>asterids</taxon>
        <taxon>campanulids</taxon>
        <taxon>Apiales</taxon>
        <taxon>Apiaceae</taxon>
        <taxon>Apioideae</taxon>
        <taxon>Scandiceae</taxon>
        <taxon>Daucinae</taxon>
        <taxon>Daucus</taxon>
        <taxon>Daucus sect. Daucus</taxon>
    </lineage>
</organism>
<keyword evidence="6" id="KW-0175">Coiled coil</keyword>
<sequence>MDIDEEVRFVCPNFVSDYIFGVLKLPEEFCVGKGQNLPERLLLHVPPGVVWNGIYRKDRQWVEGVEKLMTFYCIKPYHLIVFDYIGGPSFNLKFFNPYGVEINYNYFKNSETATGLEGCILNPLEIEVDKLGGTLSYNVYHSGRSICEVVPGKKHIRKTEVYKVLKRSDWESLGIVESMESVKFSFRNITWLVKLLWRNGKLYFDRGWYRFAKAGNFGIGDAVVFHKTEWPQKFIATIFESEVLSKCNVSGVGQRDGVMEWFKMASPTFICTGEMEIPRVFTQLSHFKLDKTVNLILRDGETVSVKFCSERNFLFGMRNLVRLYSIDSTDVMVFTLIRQSTFVLSIFKFYGMESEYNAVEICKSGAMKKVRLEDIIILSDSDNSEEGMAVEQEENAEEAGEGIGEEPDEIPEENVSFRVTLKPSHVDKRQHGVLGPRAFGLGMTPKVPSFVKRSKNVDELFKIKDDTTEAPIAATPITQVSTPASVQNQPSNSSKRKLAQTTLDLSVSSQTRAIRKGKAVKVDPVVAQNQFKDLIDTHIPRETVVGWGKMDSVEALEALRFSAAQNAFFTLRFCDDLAGKTQYNLRLQGEVNKLKKELTAIEEKVNTTTAVVRRMRFVEASLKKDKDELQEQIKNLKDEKISQLEKIQELEVQVDALNTAASTVKSSMLAVEKARYDEGYNEGIRDYMRST</sequence>
<comment type="subcellular location">
    <subcellularLocation>
        <location evidence="1">Nucleus</location>
    </subcellularLocation>
</comment>
<evidence type="ECO:0000256" key="1">
    <source>
        <dbReference type="ARBA" id="ARBA00004123"/>
    </source>
</evidence>
<dbReference type="InterPro" id="IPR050655">
    <property type="entry name" value="Plant_B3_domain"/>
</dbReference>
<dbReference type="AlphaFoldDB" id="A0A165A420"/>
<keyword evidence="2" id="KW-0805">Transcription regulation</keyword>
<feature type="coiled-coil region" evidence="6">
    <location>
        <begin position="584"/>
        <end position="653"/>
    </location>
</feature>
<evidence type="ECO:0000313" key="11">
    <source>
        <dbReference type="Proteomes" id="UP000077755"/>
    </source>
</evidence>
<protein>
    <recommendedName>
        <fullName evidence="8">TF-B3 domain-containing protein</fullName>
    </recommendedName>
</protein>
<dbReference type="InterPro" id="IPR015300">
    <property type="entry name" value="DNA-bd_pseudobarrel_sf"/>
</dbReference>
<evidence type="ECO:0000256" key="3">
    <source>
        <dbReference type="ARBA" id="ARBA00023125"/>
    </source>
</evidence>
<evidence type="ECO:0000256" key="6">
    <source>
        <dbReference type="SAM" id="Coils"/>
    </source>
</evidence>
<proteinExistence type="predicted"/>
<evidence type="ECO:0000313" key="9">
    <source>
        <dbReference type="EMBL" id="KZM96878.1"/>
    </source>
</evidence>
<reference evidence="10" key="2">
    <citation type="submission" date="2022-03" db="EMBL/GenBank/DDBJ databases">
        <title>Draft title - Genomic analysis of global carrot germplasm unveils the trajectory of domestication and the origin of high carotenoid orange carrot.</title>
        <authorList>
            <person name="Iorizzo M."/>
            <person name="Ellison S."/>
            <person name="Senalik D."/>
            <person name="Macko-Podgorni A."/>
            <person name="Grzebelus D."/>
            <person name="Bostan H."/>
            <person name="Rolling W."/>
            <person name="Curaba J."/>
            <person name="Simon P."/>
        </authorList>
    </citation>
    <scope>NUCLEOTIDE SEQUENCE</scope>
    <source>
        <tissue evidence="10">Leaf</tissue>
    </source>
</reference>
<evidence type="ECO:0000256" key="2">
    <source>
        <dbReference type="ARBA" id="ARBA00023015"/>
    </source>
</evidence>
<dbReference type="GO" id="GO:0003677">
    <property type="term" value="F:DNA binding"/>
    <property type="evidence" value="ECO:0007669"/>
    <property type="project" value="UniProtKB-KW"/>
</dbReference>
<gene>
    <name evidence="9" type="ORF">DCAR_015760</name>
    <name evidence="10" type="ORF">DCAR_0414944</name>
</gene>
<keyword evidence="5" id="KW-0539">Nucleus</keyword>
<keyword evidence="3" id="KW-0238">DNA-binding</keyword>
<evidence type="ECO:0000256" key="4">
    <source>
        <dbReference type="ARBA" id="ARBA00023163"/>
    </source>
</evidence>
<name>A0A165A420_DAUCS</name>
<dbReference type="SUPFAM" id="SSF101936">
    <property type="entry name" value="DNA-binding pseudobarrel domain"/>
    <property type="match status" value="2"/>
</dbReference>
<evidence type="ECO:0000256" key="5">
    <source>
        <dbReference type="ARBA" id="ARBA00023242"/>
    </source>
</evidence>
<evidence type="ECO:0000313" key="10">
    <source>
        <dbReference type="EMBL" id="WOG95619.1"/>
    </source>
</evidence>
<dbReference type="CDD" id="cd10017">
    <property type="entry name" value="B3_DNA"/>
    <property type="match status" value="1"/>
</dbReference>
<dbReference type="Proteomes" id="UP000077755">
    <property type="component" value="Chromosome 4"/>
</dbReference>
<dbReference type="GO" id="GO:0005634">
    <property type="term" value="C:nucleus"/>
    <property type="evidence" value="ECO:0007669"/>
    <property type="project" value="UniProtKB-SubCell"/>
</dbReference>
<dbReference type="EMBL" id="CP093346">
    <property type="protein sequence ID" value="WOG95619.1"/>
    <property type="molecule type" value="Genomic_DNA"/>
</dbReference>
<keyword evidence="4" id="KW-0804">Transcription</keyword>
<evidence type="ECO:0000256" key="7">
    <source>
        <dbReference type="SAM" id="MobiDB-lite"/>
    </source>
</evidence>
<dbReference type="PANTHER" id="PTHR31920">
    <property type="entry name" value="B3 DOMAIN-CONTAINING"/>
    <property type="match status" value="1"/>
</dbReference>
<feature type="compositionally biased region" description="Acidic residues" evidence="7">
    <location>
        <begin position="391"/>
        <end position="411"/>
    </location>
</feature>
<feature type="domain" description="TF-B3" evidence="8">
    <location>
        <begin position="190"/>
        <end position="242"/>
    </location>
</feature>
<keyword evidence="11" id="KW-1185">Reference proteome</keyword>
<dbReference type="PROSITE" id="PS50863">
    <property type="entry name" value="B3"/>
    <property type="match status" value="1"/>
</dbReference>